<feature type="transmembrane region" description="Helical" evidence="8">
    <location>
        <begin position="127"/>
        <end position="144"/>
    </location>
</feature>
<dbReference type="GO" id="GO:0008360">
    <property type="term" value="P:regulation of cell shape"/>
    <property type="evidence" value="ECO:0007669"/>
    <property type="project" value="UniProtKB-KW"/>
</dbReference>
<reference evidence="9" key="1">
    <citation type="submission" date="2019-11" db="EMBL/GenBank/DDBJ databases">
        <authorList>
            <person name="Feng L."/>
        </authorList>
    </citation>
    <scope>NUCLEOTIDE SEQUENCE</scope>
    <source>
        <strain evidence="9">AundefinedLFYP135</strain>
    </source>
</reference>
<name>A0A6N2TUL7_9FIRM</name>
<proteinExistence type="predicted"/>
<evidence type="ECO:0000256" key="5">
    <source>
        <dbReference type="ARBA" id="ARBA00022984"/>
    </source>
</evidence>
<feature type="transmembrane region" description="Helical" evidence="8">
    <location>
        <begin position="188"/>
        <end position="211"/>
    </location>
</feature>
<feature type="transmembrane region" description="Helical" evidence="8">
    <location>
        <begin position="361"/>
        <end position="382"/>
    </location>
</feature>
<evidence type="ECO:0000313" key="9">
    <source>
        <dbReference type="EMBL" id="VYT08709.1"/>
    </source>
</evidence>
<dbReference type="EMBL" id="CACRSL010000003">
    <property type="protein sequence ID" value="VYT08709.1"/>
    <property type="molecule type" value="Genomic_DNA"/>
</dbReference>
<feature type="transmembrane region" description="Helical" evidence="8">
    <location>
        <begin position="12"/>
        <end position="31"/>
    </location>
</feature>
<dbReference type="GO" id="GO:0009252">
    <property type="term" value="P:peptidoglycan biosynthetic process"/>
    <property type="evidence" value="ECO:0007669"/>
    <property type="project" value="UniProtKB-KW"/>
</dbReference>
<feature type="transmembrane region" description="Helical" evidence="8">
    <location>
        <begin position="323"/>
        <end position="341"/>
    </location>
</feature>
<feature type="transmembrane region" description="Helical" evidence="8">
    <location>
        <begin position="277"/>
        <end position="302"/>
    </location>
</feature>
<keyword evidence="3 8" id="KW-0812">Transmembrane</keyword>
<dbReference type="PANTHER" id="PTHR30250">
    <property type="entry name" value="PST FAMILY PREDICTED COLANIC ACID TRANSPORTER"/>
    <property type="match status" value="1"/>
</dbReference>
<sequence>MIPTIRKKSVFYNAMLLTISASVLQLMGFFYRIALVRLAGAKAMGIHQLVMGAYSVLSALALSGISMAVTKTVSEFSALGRRDLTPSVVSSAQTLFFMLFCLAGVPFLFGSYAIAEGILGDLDTRKALLLLLPCLFLTGFENIYKSCFHGSKNVYPPIVSEISEQACRIFFVLSLLLLMRPADPADGAALIVLGMVFSEIVSVTLLTIFYRRLILRRSPVPAMVQSPLLFRIAGEALPIAVAGVAGNLIGSATTVLIPRQLIRFGMDSTAAMEAFGAVFGMTMPLLTLPSALLFPLTTVLVPRISQGAAAGNQGDVRRKAGKAIQVTGLVVCPATALMLAVGKPICTLLYDHPMAGDQMLFLAVSTLFAFYHSIFCCVLSGIGLQKRAALSNVMVGVSQLGVVFWLLPRYGLAGFAFGTAVCDIVGALLTGMWVKDRIQLSPQWKNWMATPFLSAALAGILCRMGYLKAMAIGFSPAAAVLAAIAICGVSYLLGLRFQGIRFSQYLKKLLERA</sequence>
<evidence type="ECO:0000256" key="1">
    <source>
        <dbReference type="ARBA" id="ARBA00004651"/>
    </source>
</evidence>
<feature type="transmembrane region" description="Helical" evidence="8">
    <location>
        <begin position="446"/>
        <end position="466"/>
    </location>
</feature>
<dbReference type="GO" id="GO:0005886">
    <property type="term" value="C:plasma membrane"/>
    <property type="evidence" value="ECO:0007669"/>
    <property type="project" value="UniProtKB-SubCell"/>
</dbReference>
<comment type="subcellular location">
    <subcellularLocation>
        <location evidence="1">Cell membrane</location>
        <topology evidence="1">Multi-pass membrane protein</topology>
    </subcellularLocation>
</comment>
<feature type="transmembrane region" description="Helical" evidence="8">
    <location>
        <begin position="389"/>
        <end position="407"/>
    </location>
</feature>
<evidence type="ECO:0000256" key="3">
    <source>
        <dbReference type="ARBA" id="ARBA00022692"/>
    </source>
</evidence>
<dbReference type="InterPro" id="IPR004268">
    <property type="entry name" value="MurJ"/>
</dbReference>
<keyword evidence="2" id="KW-1003">Cell membrane</keyword>
<protein>
    <submittedName>
        <fullName evidence="9">Stage V sporulation protein B</fullName>
    </submittedName>
</protein>
<dbReference type="PANTHER" id="PTHR30250:SF21">
    <property type="entry name" value="LIPID II FLIPPASE MURJ"/>
    <property type="match status" value="1"/>
</dbReference>
<dbReference type="InterPro" id="IPR050833">
    <property type="entry name" value="Poly_Biosynth_Transport"/>
</dbReference>
<feature type="transmembrane region" description="Helical" evidence="8">
    <location>
        <begin position="94"/>
        <end position="115"/>
    </location>
</feature>
<organism evidence="9">
    <name type="scientific">uncultured Anaerotruncus sp</name>
    <dbReference type="NCBI Taxonomy" id="905011"/>
    <lineage>
        <taxon>Bacteria</taxon>
        <taxon>Bacillati</taxon>
        <taxon>Bacillota</taxon>
        <taxon>Clostridia</taxon>
        <taxon>Eubacteriales</taxon>
        <taxon>Oscillospiraceae</taxon>
        <taxon>Anaerotruncus</taxon>
        <taxon>environmental samples</taxon>
    </lineage>
</organism>
<evidence type="ECO:0000256" key="2">
    <source>
        <dbReference type="ARBA" id="ARBA00022475"/>
    </source>
</evidence>
<evidence type="ECO:0000256" key="6">
    <source>
        <dbReference type="ARBA" id="ARBA00022989"/>
    </source>
</evidence>
<keyword evidence="4" id="KW-0133">Cell shape</keyword>
<feature type="transmembrane region" description="Helical" evidence="8">
    <location>
        <begin position="413"/>
        <end position="434"/>
    </location>
</feature>
<evidence type="ECO:0000256" key="8">
    <source>
        <dbReference type="SAM" id="Phobius"/>
    </source>
</evidence>
<evidence type="ECO:0000256" key="7">
    <source>
        <dbReference type="ARBA" id="ARBA00023136"/>
    </source>
</evidence>
<feature type="transmembrane region" description="Helical" evidence="8">
    <location>
        <begin position="51"/>
        <end position="73"/>
    </location>
</feature>
<gene>
    <name evidence="9" type="primary">spoVB</name>
    <name evidence="9" type="ORF">AULFYP135_01587</name>
</gene>
<feature type="transmembrane region" description="Helical" evidence="8">
    <location>
        <begin position="472"/>
        <end position="493"/>
    </location>
</feature>
<evidence type="ECO:0000256" key="4">
    <source>
        <dbReference type="ARBA" id="ARBA00022960"/>
    </source>
</evidence>
<dbReference type="Pfam" id="PF03023">
    <property type="entry name" value="MurJ"/>
    <property type="match status" value="1"/>
</dbReference>
<accession>A0A6N2TUL7</accession>
<keyword evidence="5" id="KW-0573">Peptidoglycan synthesis</keyword>
<dbReference type="AlphaFoldDB" id="A0A6N2TUL7"/>
<keyword evidence="6 8" id="KW-1133">Transmembrane helix</keyword>
<keyword evidence="7 8" id="KW-0472">Membrane</keyword>
<feature type="transmembrane region" description="Helical" evidence="8">
    <location>
        <begin position="232"/>
        <end position="257"/>
    </location>
</feature>